<gene>
    <name evidence="1" type="ORF">OSTQU699_LOCUS1700</name>
</gene>
<proteinExistence type="predicted"/>
<dbReference type="Proteomes" id="UP000708148">
    <property type="component" value="Unassembled WGS sequence"/>
</dbReference>
<evidence type="ECO:0000313" key="2">
    <source>
        <dbReference type="Proteomes" id="UP000708148"/>
    </source>
</evidence>
<name>A0A8S1IYT6_9CHLO</name>
<comment type="caution">
    <text evidence="1">The sequence shown here is derived from an EMBL/GenBank/DDBJ whole genome shotgun (WGS) entry which is preliminary data.</text>
</comment>
<keyword evidence="2" id="KW-1185">Reference proteome</keyword>
<dbReference type="AlphaFoldDB" id="A0A8S1IYT6"/>
<dbReference type="EMBL" id="CAJHUC010000460">
    <property type="protein sequence ID" value="CAD7696339.1"/>
    <property type="molecule type" value="Genomic_DNA"/>
</dbReference>
<protein>
    <submittedName>
        <fullName evidence="1">Uncharacterized protein</fullName>
    </submittedName>
</protein>
<accession>A0A8S1IYT6</accession>
<evidence type="ECO:0000313" key="1">
    <source>
        <dbReference type="EMBL" id="CAD7696339.1"/>
    </source>
</evidence>
<organism evidence="1 2">
    <name type="scientific">Ostreobium quekettii</name>
    <dbReference type="NCBI Taxonomy" id="121088"/>
    <lineage>
        <taxon>Eukaryota</taxon>
        <taxon>Viridiplantae</taxon>
        <taxon>Chlorophyta</taxon>
        <taxon>core chlorophytes</taxon>
        <taxon>Ulvophyceae</taxon>
        <taxon>TCBD clade</taxon>
        <taxon>Bryopsidales</taxon>
        <taxon>Ostreobineae</taxon>
        <taxon>Ostreobiaceae</taxon>
        <taxon>Ostreobium</taxon>
    </lineage>
</organism>
<reference evidence="1" key="1">
    <citation type="submission" date="2020-12" db="EMBL/GenBank/DDBJ databases">
        <authorList>
            <person name="Iha C."/>
        </authorList>
    </citation>
    <scope>NUCLEOTIDE SEQUENCE</scope>
</reference>
<sequence length="99" mass="11087">MDERNSARIGNSAWRVAVRRLSIPGFKTDLDLVTLSADSGGGICVDANEVAERRKRVAPLAKREMNIHSKVQQGPREQFRSYEGMAMEPWNDGARSWAI</sequence>